<evidence type="ECO:0000256" key="1">
    <source>
        <dbReference type="SAM" id="MobiDB-lite"/>
    </source>
</evidence>
<dbReference type="Proteomes" id="UP001062776">
    <property type="component" value="Unassembled WGS sequence"/>
</dbReference>
<keyword evidence="2" id="KW-0812">Transmembrane</keyword>
<sequence>MASDPKTPPRTPTSGSENGATPRLGSGRAGRRKPRTLKQHLLRRLVVLVPASLLAILVMKMGWLDQAADKIQFDRLAWFDNTKLVEHLRVLVTHNGMTDVPAKCLVPIVNGNDPPEATRIDFMERSNNGCPGKPGSFDRLFTIKVNRADRLLATDQGTPGRFHAMAQQ</sequence>
<organism evidence="3 4">
    <name type="scientific">Asaia krungthepensis NRIC 0535</name>
    <dbReference type="NCBI Taxonomy" id="1307925"/>
    <lineage>
        <taxon>Bacteria</taxon>
        <taxon>Pseudomonadati</taxon>
        <taxon>Pseudomonadota</taxon>
        <taxon>Alphaproteobacteria</taxon>
        <taxon>Acetobacterales</taxon>
        <taxon>Acetobacteraceae</taxon>
        <taxon>Asaia</taxon>
    </lineage>
</organism>
<keyword evidence="2" id="KW-1133">Transmembrane helix</keyword>
<feature type="region of interest" description="Disordered" evidence="1">
    <location>
        <begin position="1"/>
        <end position="35"/>
    </location>
</feature>
<protein>
    <submittedName>
        <fullName evidence="3">Uncharacterized protein</fullName>
    </submittedName>
</protein>
<feature type="compositionally biased region" description="Pro residues" evidence="1">
    <location>
        <begin position="1"/>
        <end position="11"/>
    </location>
</feature>
<reference evidence="3" key="1">
    <citation type="submission" date="2013-04" db="EMBL/GenBank/DDBJ databases">
        <title>The genome sequencing project of 58 acetic acid bacteria.</title>
        <authorList>
            <person name="Okamoto-Kainuma A."/>
            <person name="Ishikawa M."/>
            <person name="Umino S."/>
            <person name="Koizumi Y."/>
            <person name="Shiwa Y."/>
            <person name="Yoshikawa H."/>
            <person name="Matsutani M."/>
            <person name="Matsushita K."/>
        </authorList>
    </citation>
    <scope>NUCLEOTIDE SEQUENCE</scope>
    <source>
        <strain evidence="3">NRIC 0535</strain>
    </source>
</reference>
<gene>
    <name evidence="3" type="ORF">AA0535_1255</name>
</gene>
<accession>A0ABQ0Q1V5</accession>
<keyword evidence="4" id="KW-1185">Reference proteome</keyword>
<proteinExistence type="predicted"/>
<evidence type="ECO:0000313" key="4">
    <source>
        <dbReference type="Proteomes" id="UP001062776"/>
    </source>
</evidence>
<evidence type="ECO:0000256" key="2">
    <source>
        <dbReference type="SAM" id="Phobius"/>
    </source>
</evidence>
<comment type="caution">
    <text evidence="3">The sequence shown here is derived from an EMBL/GenBank/DDBJ whole genome shotgun (WGS) entry which is preliminary data.</text>
</comment>
<dbReference type="RefSeq" id="WP_264815091.1">
    <property type="nucleotide sequence ID" value="NZ_BAPV01000009.1"/>
</dbReference>
<name>A0ABQ0Q1V5_9PROT</name>
<feature type="transmembrane region" description="Helical" evidence="2">
    <location>
        <begin position="41"/>
        <end position="63"/>
    </location>
</feature>
<dbReference type="EMBL" id="BAPV01000009">
    <property type="protein sequence ID" value="GBQ87338.1"/>
    <property type="molecule type" value="Genomic_DNA"/>
</dbReference>
<keyword evidence="2" id="KW-0472">Membrane</keyword>
<evidence type="ECO:0000313" key="3">
    <source>
        <dbReference type="EMBL" id="GBQ87338.1"/>
    </source>
</evidence>